<dbReference type="Proteomes" id="UP001596145">
    <property type="component" value="Unassembled WGS sequence"/>
</dbReference>
<proteinExistence type="predicted"/>
<accession>A0ABD5QNV5</accession>
<reference evidence="2 3" key="1">
    <citation type="journal article" date="2019" name="Int. J. Syst. Evol. Microbiol.">
        <title>The Global Catalogue of Microorganisms (GCM) 10K type strain sequencing project: providing services to taxonomists for standard genome sequencing and annotation.</title>
        <authorList>
            <consortium name="The Broad Institute Genomics Platform"/>
            <consortium name="The Broad Institute Genome Sequencing Center for Infectious Disease"/>
            <person name="Wu L."/>
            <person name="Ma J."/>
        </authorList>
    </citation>
    <scope>NUCLEOTIDE SEQUENCE [LARGE SCALE GENOMIC DNA]</scope>
    <source>
        <strain evidence="2 3">CGMCC 1.16026</strain>
    </source>
</reference>
<comment type="caution">
    <text evidence="2">The sequence shown here is derived from an EMBL/GenBank/DDBJ whole genome shotgun (WGS) entry which is preliminary data.</text>
</comment>
<evidence type="ECO:0000313" key="3">
    <source>
        <dbReference type="Proteomes" id="UP001596145"/>
    </source>
</evidence>
<organism evidence="2 3">
    <name type="scientific">Halorubrum glutamatedens</name>
    <dbReference type="NCBI Taxonomy" id="2707018"/>
    <lineage>
        <taxon>Archaea</taxon>
        <taxon>Methanobacteriati</taxon>
        <taxon>Methanobacteriota</taxon>
        <taxon>Stenosarchaea group</taxon>
        <taxon>Halobacteria</taxon>
        <taxon>Halobacteriales</taxon>
        <taxon>Haloferacaceae</taxon>
        <taxon>Halorubrum</taxon>
    </lineage>
</organism>
<feature type="region of interest" description="Disordered" evidence="1">
    <location>
        <begin position="138"/>
        <end position="163"/>
    </location>
</feature>
<protein>
    <submittedName>
        <fullName evidence="2">Uncharacterized protein</fullName>
    </submittedName>
</protein>
<name>A0ABD5QNV5_9EURY</name>
<gene>
    <name evidence="2" type="ORF">ACFPJA_03560</name>
</gene>
<keyword evidence="3" id="KW-1185">Reference proteome</keyword>
<sequence>MNRRGVLAAGVLAVGGAMAASARVVAESLAGGEDGSGSSAPVVDPDLRTVRALPEPGDGWERSRPTALAIDGTAAEEGTGAEYVAPDGESALVHVVLWPDAGVAAERAETDYAEWDRAIAHEELTFACDGPSRADATELLSASPALNGSAADSDTDGPVGDGS</sequence>
<dbReference type="EMBL" id="JBHSKV010000004">
    <property type="protein sequence ID" value="MFC5133803.1"/>
    <property type="molecule type" value="Genomic_DNA"/>
</dbReference>
<dbReference type="AlphaFoldDB" id="A0ABD5QNV5"/>
<evidence type="ECO:0000256" key="1">
    <source>
        <dbReference type="SAM" id="MobiDB-lite"/>
    </source>
</evidence>
<evidence type="ECO:0000313" key="2">
    <source>
        <dbReference type="EMBL" id="MFC5133803.1"/>
    </source>
</evidence>
<dbReference type="RefSeq" id="WP_122106460.1">
    <property type="nucleotide sequence ID" value="NZ_JBHSKV010000004.1"/>
</dbReference>